<protein>
    <submittedName>
        <fullName evidence="1">Uncharacterized protein</fullName>
    </submittedName>
</protein>
<name>A0A519BH73_ACIG2</name>
<dbReference type="EMBL" id="SGBC01000002">
    <property type="protein sequence ID" value="RZD16623.1"/>
    <property type="molecule type" value="Genomic_DNA"/>
</dbReference>
<dbReference type="Proteomes" id="UP000316562">
    <property type="component" value="Unassembled WGS sequence"/>
</dbReference>
<accession>A0A519BH73</accession>
<sequence>MTKKKKKKKLEPVSPALNFVKLLFSFIGWLLIFAAAGGLLFLAVKHAFAASYKNGVCTFSRPLGYRYYNRRTGQGYDPYYSAFVNKNIFNEYFSGNASNMNLDNVNVISNNGIFVYKNTMTAGGYSAVYDYVWENNSWEYTEDLDIAQASSLNIQYMIPDELGFGPIIPIWNNKDYYEWWINNALNYYQTQQPAWFSYNSQIAEGFDAWECERAFRGYPITQITYTNREGRVYTRSLLTDKFPKIQPSSAGSCPPLPISELFGFAWCVKHGL</sequence>
<organism evidence="1 2">
    <name type="scientific">Acididesulfobacter guangdongensis</name>
    <dbReference type="NCBI Taxonomy" id="2597225"/>
    <lineage>
        <taxon>Bacteria</taxon>
        <taxon>Deltaproteobacteria</taxon>
        <taxon>Candidatus Acidulodesulfobacterales</taxon>
        <taxon>Candidatus Acididesulfobacter</taxon>
    </lineage>
</organism>
<evidence type="ECO:0000313" key="1">
    <source>
        <dbReference type="EMBL" id="RZD16623.1"/>
    </source>
</evidence>
<evidence type="ECO:0000313" key="2">
    <source>
        <dbReference type="Proteomes" id="UP000316562"/>
    </source>
</evidence>
<gene>
    <name evidence="1" type="ORF">EVJ46_06340</name>
</gene>
<dbReference type="AlphaFoldDB" id="A0A519BH73"/>
<proteinExistence type="predicted"/>
<comment type="caution">
    <text evidence="1">The sequence shown here is derived from an EMBL/GenBank/DDBJ whole genome shotgun (WGS) entry which is preliminary data.</text>
</comment>
<reference evidence="1 2" key="1">
    <citation type="journal article" date="2019" name="ISME J.">
        <title>Insights into ecological role of a new deltaproteobacterial order Candidatus Acidulodesulfobacterales by metagenomics and metatranscriptomics.</title>
        <authorList>
            <person name="Tan S."/>
            <person name="Liu J."/>
            <person name="Fang Y."/>
            <person name="Hedlund B.P."/>
            <person name="Lian Z.H."/>
            <person name="Huang L.Y."/>
            <person name="Li J.T."/>
            <person name="Huang L.N."/>
            <person name="Li W.J."/>
            <person name="Jiang H.C."/>
            <person name="Dong H.L."/>
            <person name="Shu W.S."/>
        </authorList>
    </citation>
    <scope>NUCLEOTIDE SEQUENCE [LARGE SCALE GENOMIC DNA]</scope>
    <source>
        <strain evidence="1">AP2</strain>
    </source>
</reference>